<evidence type="ECO:0000256" key="3">
    <source>
        <dbReference type="ARBA" id="ARBA00022448"/>
    </source>
</evidence>
<evidence type="ECO:0000313" key="14">
    <source>
        <dbReference type="Proteomes" id="UP000514754"/>
    </source>
</evidence>
<evidence type="ECO:0000256" key="5">
    <source>
        <dbReference type="ARBA" id="ARBA00022692"/>
    </source>
</evidence>
<feature type="signal peptide" evidence="10">
    <location>
        <begin position="1"/>
        <end position="24"/>
    </location>
</feature>
<evidence type="ECO:0000259" key="11">
    <source>
        <dbReference type="Pfam" id="PF13953"/>
    </source>
</evidence>
<dbReference type="InterPro" id="IPR025949">
    <property type="entry name" value="PapC-like_C"/>
</dbReference>
<dbReference type="EMBL" id="CP057906">
    <property type="protein sequence ID" value="QMO40394.1"/>
    <property type="molecule type" value="Genomic_DNA"/>
</dbReference>
<keyword evidence="9" id="KW-1029">Fimbrium biogenesis</keyword>
<evidence type="ECO:0000256" key="8">
    <source>
        <dbReference type="ARBA" id="ARBA00023237"/>
    </source>
</evidence>
<evidence type="ECO:0000256" key="7">
    <source>
        <dbReference type="ARBA" id="ARBA00023136"/>
    </source>
</evidence>
<feature type="domain" description="PapC N-terminal" evidence="12">
    <location>
        <begin position="26"/>
        <end position="165"/>
    </location>
</feature>
<reference evidence="13 14" key="1">
    <citation type="submission" date="2020-06" db="EMBL/GenBank/DDBJ databases">
        <title>REHAB project genomes.</title>
        <authorList>
            <person name="Shaw L.P."/>
        </authorList>
    </citation>
    <scope>NUCLEOTIDE SEQUENCE [LARGE SCALE GENOMIC DNA]</scope>
    <source>
        <strain evidence="13 14">RHB10-C12</strain>
    </source>
</reference>
<dbReference type="GO" id="GO:0009297">
    <property type="term" value="P:pilus assembly"/>
    <property type="evidence" value="ECO:0007669"/>
    <property type="project" value="InterPro"/>
</dbReference>
<dbReference type="RefSeq" id="WP_072193482.1">
    <property type="nucleotide sequence ID" value="NZ_BIDZ01000013.1"/>
</dbReference>
<dbReference type="InterPro" id="IPR042186">
    <property type="entry name" value="FimD_plug_dom"/>
</dbReference>
<sequence>MDAVNIYRLSVLSCLAMVTPPALTAEFNLNVLDKSIRDSVDISLLNQKGVVAPGDYFVSVTVNNNKISNGQQIRWQKSGDKIIPCINESLIELFGLKSDFRKKLPAIKECVDFSVFPEIIFTFDQANQQLNITIPQAWLAWHSENWTPPSTWNNGIPGFLMDYNLFASTYRPQSGSSSNNLNAYGTTGLNAGAWRLRSDYQLSQSDSGDNREQSGAISRTYLFRPLPQIGSRLTLGETDFSSNIFDGFSYTGAALASDDRMLPWELRGYAPQISGIAQTNATVTISHSGRVIYQKKVPPGPFIIDDLNQSVQGTLDVKVSEEDGRVNNFQVSAASTPFLTRQGQVRYKLTAGRPRSSMSHHTEDETFISHEVSWGMLSNTSLYGGMLLAGDDYRSGALGIGQNMLWLGALSFDVTWADSHFDTQQDEQGYSYRFNYSKQVDATNSTISLAAYRFSDRHFHSYANYIDHKYNDADAQDEKQTISLSFGQPITPLNLNLYANILHQSWWNADTSTTANITAGFNVDIGDWKDISVSTSFNTTHYEDKDRDNQIYFSISLPIGESGRLGYDMQNNSNTTTHRMSWNDTLDERNSWGMSAGIQSDRPDNGAQVSGNYQHLSSAGEWDLTGTYAANDYTSASASWSGSFTATQHGAAFHRRSSTNEPRLMVSTDGVGDIPIQGNIDYTNRFGIAVVPFVSSYQPTTVAVNMNDLPDGVTVSENVVKETWTEGAIGFKSLASRAGKDLNVIISDANGHFPPLGADVRQAEGGVSVGMVGENGHAWLSGVDENQQFTVHWGDQKTCAIHLPEHLEDVTKRLILPCH</sequence>
<evidence type="ECO:0000256" key="6">
    <source>
        <dbReference type="ARBA" id="ARBA00022729"/>
    </source>
</evidence>
<keyword evidence="8 9" id="KW-0998">Cell outer membrane</keyword>
<dbReference type="Pfam" id="PF13954">
    <property type="entry name" value="PapC_N"/>
    <property type="match status" value="1"/>
</dbReference>
<dbReference type="Gene3D" id="2.60.40.2610">
    <property type="entry name" value="Outer membrane usher protein FimD, plug domain"/>
    <property type="match status" value="1"/>
</dbReference>
<evidence type="ECO:0000256" key="4">
    <source>
        <dbReference type="ARBA" id="ARBA00022452"/>
    </source>
</evidence>
<dbReference type="InterPro" id="IPR043142">
    <property type="entry name" value="PapC-like_C_sf"/>
</dbReference>
<evidence type="ECO:0000256" key="9">
    <source>
        <dbReference type="RuleBase" id="RU003884"/>
    </source>
</evidence>
<dbReference type="Gene3D" id="2.60.40.3110">
    <property type="match status" value="1"/>
</dbReference>
<gene>
    <name evidence="13" type="ORF">HVW43_08820</name>
</gene>
<dbReference type="GO" id="GO:0009279">
    <property type="term" value="C:cell outer membrane"/>
    <property type="evidence" value="ECO:0007669"/>
    <property type="project" value="UniProtKB-SubCell"/>
</dbReference>
<evidence type="ECO:0000256" key="1">
    <source>
        <dbReference type="ARBA" id="ARBA00004571"/>
    </source>
</evidence>
<dbReference type="AlphaFoldDB" id="A0A7L7E977"/>
<dbReference type="Pfam" id="PF00577">
    <property type="entry name" value="Usher"/>
    <property type="match status" value="1"/>
</dbReference>
<organism evidence="13 14">
    <name type="scientific">Escherichia coli</name>
    <dbReference type="NCBI Taxonomy" id="562"/>
    <lineage>
        <taxon>Bacteria</taxon>
        <taxon>Pseudomonadati</taxon>
        <taxon>Pseudomonadota</taxon>
        <taxon>Gammaproteobacteria</taxon>
        <taxon>Enterobacterales</taxon>
        <taxon>Enterobacteriaceae</taxon>
        <taxon>Escherichia</taxon>
    </lineage>
</organism>
<dbReference type="Gene3D" id="2.60.40.2070">
    <property type="match status" value="1"/>
</dbReference>
<dbReference type="PANTHER" id="PTHR30451:SF4">
    <property type="entry name" value="OUTER MEMBRANE USHER PROTEIN YQIG-RELATED"/>
    <property type="match status" value="1"/>
</dbReference>
<dbReference type="Pfam" id="PF13953">
    <property type="entry name" value="PapC_C"/>
    <property type="match status" value="1"/>
</dbReference>
<dbReference type="InterPro" id="IPR037224">
    <property type="entry name" value="PapC_N_sf"/>
</dbReference>
<keyword evidence="4" id="KW-1134">Transmembrane beta strand</keyword>
<evidence type="ECO:0000313" key="13">
    <source>
        <dbReference type="EMBL" id="QMO40394.1"/>
    </source>
</evidence>
<keyword evidence="3 9" id="KW-0813">Transport</keyword>
<evidence type="ECO:0000259" key="12">
    <source>
        <dbReference type="Pfam" id="PF13954"/>
    </source>
</evidence>
<dbReference type="InterPro" id="IPR018030">
    <property type="entry name" value="Fimbrial_membr_usher_CS"/>
</dbReference>
<name>A0A7L7E977_ECOLX</name>
<feature type="chain" id="PRO_5029675800" evidence="10">
    <location>
        <begin position="25"/>
        <end position="819"/>
    </location>
</feature>
<comment type="subcellular location">
    <subcellularLocation>
        <location evidence="1 9">Cell outer membrane</location>
        <topology evidence="1 9">Multi-pass membrane protein</topology>
    </subcellularLocation>
</comment>
<keyword evidence="5 9" id="KW-0812">Transmembrane</keyword>
<keyword evidence="6 10" id="KW-0732">Signal</keyword>
<dbReference type="PROSITE" id="PS01151">
    <property type="entry name" value="FIMBRIAL_USHER"/>
    <property type="match status" value="1"/>
</dbReference>
<feature type="domain" description="PapC-like C-terminal" evidence="11">
    <location>
        <begin position="746"/>
        <end position="803"/>
    </location>
</feature>
<comment type="similarity">
    <text evidence="2 9">Belongs to the fimbrial export usher family.</text>
</comment>
<protein>
    <submittedName>
        <fullName evidence="13">Fimbrial biogenesis outer membrane usher protein</fullName>
    </submittedName>
</protein>
<evidence type="ECO:0000256" key="10">
    <source>
        <dbReference type="SAM" id="SignalP"/>
    </source>
</evidence>
<dbReference type="InterPro" id="IPR025885">
    <property type="entry name" value="PapC_N"/>
</dbReference>
<dbReference type="Gene3D" id="3.10.20.410">
    <property type="match status" value="1"/>
</dbReference>
<accession>A0A7L7E977</accession>
<dbReference type="SUPFAM" id="SSF141729">
    <property type="entry name" value="FimD N-terminal domain-like"/>
    <property type="match status" value="1"/>
</dbReference>
<keyword evidence="7 9" id="KW-0472">Membrane</keyword>
<evidence type="ECO:0000256" key="2">
    <source>
        <dbReference type="ARBA" id="ARBA00008064"/>
    </source>
</evidence>
<dbReference type="GO" id="GO:0015473">
    <property type="term" value="F:fimbrial usher porin activity"/>
    <property type="evidence" value="ECO:0007669"/>
    <property type="project" value="InterPro"/>
</dbReference>
<dbReference type="PANTHER" id="PTHR30451">
    <property type="entry name" value="OUTER MEMBRANE USHER PROTEIN"/>
    <property type="match status" value="1"/>
</dbReference>
<proteinExistence type="inferred from homology"/>
<dbReference type="InterPro" id="IPR000015">
    <property type="entry name" value="Fimb_usher"/>
</dbReference>
<dbReference type="Proteomes" id="UP000514754">
    <property type="component" value="Chromosome"/>
</dbReference>